<keyword evidence="3" id="KW-1185">Reference proteome</keyword>
<keyword evidence="1" id="KW-0812">Transmembrane</keyword>
<evidence type="ECO:0000256" key="1">
    <source>
        <dbReference type="SAM" id="Phobius"/>
    </source>
</evidence>
<dbReference type="EMBL" id="CP060007">
    <property type="protein sequence ID" value="QNA44300.1"/>
    <property type="molecule type" value="Genomic_DNA"/>
</dbReference>
<evidence type="ECO:0000313" key="3">
    <source>
        <dbReference type="Proteomes" id="UP000515344"/>
    </source>
</evidence>
<dbReference type="KEGG" id="lacs:H4075_19895"/>
<dbReference type="Pfam" id="PF20619">
    <property type="entry name" value="DUF6804"/>
    <property type="match status" value="1"/>
</dbReference>
<dbReference type="InterPro" id="IPR046548">
    <property type="entry name" value="DUF6804"/>
</dbReference>
<sequence>MNINLLKIVLALLLFACLLQMPYGYYQLVRFLAMAFFAYFAYETFLDGRKSIALLYIFLAILFQPIVKIALGRLIWNIVDVIVGVVLIISVISQKKKLNN</sequence>
<keyword evidence="1" id="KW-0472">Membrane</keyword>
<feature type="transmembrane region" description="Helical" evidence="1">
    <location>
        <begin position="48"/>
        <end position="67"/>
    </location>
</feature>
<dbReference type="AlphaFoldDB" id="A0A7G5XFP7"/>
<dbReference type="RefSeq" id="WP_182802562.1">
    <property type="nucleotide sequence ID" value="NZ_CP060007.1"/>
</dbReference>
<keyword evidence="1" id="KW-1133">Transmembrane helix</keyword>
<dbReference type="Proteomes" id="UP000515344">
    <property type="component" value="Chromosome"/>
</dbReference>
<evidence type="ECO:0000313" key="2">
    <source>
        <dbReference type="EMBL" id="QNA44300.1"/>
    </source>
</evidence>
<feature type="transmembrane region" description="Helical" evidence="1">
    <location>
        <begin position="74"/>
        <end position="93"/>
    </location>
</feature>
<reference evidence="3" key="1">
    <citation type="submission" date="2020-08" db="EMBL/GenBank/DDBJ databases">
        <title>Lacibacter sp. S13-6-6 genome sequencing.</title>
        <authorList>
            <person name="Jin L."/>
        </authorList>
    </citation>
    <scope>NUCLEOTIDE SEQUENCE [LARGE SCALE GENOMIC DNA]</scope>
    <source>
        <strain evidence="3">S13-6-6</strain>
    </source>
</reference>
<organism evidence="2 3">
    <name type="scientific">Lacibacter sediminis</name>
    <dbReference type="NCBI Taxonomy" id="2760713"/>
    <lineage>
        <taxon>Bacteria</taxon>
        <taxon>Pseudomonadati</taxon>
        <taxon>Bacteroidota</taxon>
        <taxon>Chitinophagia</taxon>
        <taxon>Chitinophagales</taxon>
        <taxon>Chitinophagaceae</taxon>
        <taxon>Lacibacter</taxon>
    </lineage>
</organism>
<accession>A0A7G5XFP7</accession>
<gene>
    <name evidence="2" type="ORF">H4075_19895</name>
</gene>
<protein>
    <submittedName>
        <fullName evidence="2">Uncharacterized protein</fullName>
    </submittedName>
</protein>
<proteinExistence type="predicted"/>
<name>A0A7G5XFP7_9BACT</name>